<dbReference type="Proteomes" id="UP000220828">
    <property type="component" value="Unassembled WGS sequence"/>
</dbReference>
<gene>
    <name evidence="2" type="ORF">B0A77_14335</name>
</gene>
<dbReference type="OrthoDB" id="9805760at2"/>
<evidence type="ECO:0000313" key="2">
    <source>
        <dbReference type="EMBL" id="PDS22072.1"/>
    </source>
</evidence>
<sequence length="579" mass="60621">MKKLLTFLIFTATFSSIAQVGIGTTNPDVSSILDVKSTSKGFLPPRMTQSNRDGIATPANGLLIYCTDCDSGAGCLQVNNGTTALPVWECIGGVDAPTFSVSAVCNGFVTGTYMKNSSIAGTYTVKISNDSFSTATIAIGSADLVLSGIATSSPALTVGTPTASPVAISAGTITLTSGASTIVTYPITGTPTATGTLKGTWSKLSLSCNKTVNVINGTATFSLPRSENVISVKDGTPLVDMQGVVDNASNKITIKVPYTSGSGSYDAYTSSVVTGSTGEGGDSNGFSFSYPAGTFGSSGTILVTITVDGDGSYNAKKLLFGGKENIVTIPFMFNGSNVGNIILNVTGGILDKMYGIADNTGDANSHKFIYFPVTGADGKTWLNNNLGAHYAKNGHASFNPTKQATGKNDFLAFGSFFQWGRKPDGHELITWTGGTTATPVNNTTNATATNTPTHASFITTAGDWRSTSDESLWKTEWGTNNPCPEGYRLPTIVEWANFSTAISATSITEAYNSTLKLTQPGQRNNGDGSFANQSNLGHYMSATTTGVGGDQKYRFFWTTTGESNWRKGMGFTVRCIKDY</sequence>
<accession>A0A2H3KA73</accession>
<evidence type="ECO:0000313" key="3">
    <source>
        <dbReference type="Proteomes" id="UP000220828"/>
    </source>
</evidence>
<dbReference type="RefSeq" id="WP_014085034.1">
    <property type="nucleotide sequence ID" value="NZ_CBCSFI010000016.1"/>
</dbReference>
<reference evidence="2 3" key="1">
    <citation type="submission" date="2017-09" db="EMBL/GenBank/DDBJ databases">
        <title>Whole genomes of Flavobacteriaceae.</title>
        <authorList>
            <person name="Stine C."/>
            <person name="Li C."/>
            <person name="Tadesse D."/>
        </authorList>
    </citation>
    <scope>NUCLEOTIDE SEQUENCE [LARGE SCALE GENOMIC DNA]</scope>
    <source>
        <strain evidence="2 3">ATCC 35036</strain>
    </source>
</reference>
<proteinExistence type="predicted"/>
<name>A0A2H3KA73_9FLAO</name>
<feature type="chain" id="PRO_5013628618" evidence="1">
    <location>
        <begin position="19"/>
        <end position="579"/>
    </location>
</feature>
<keyword evidence="1" id="KW-0732">Signal</keyword>
<dbReference type="AlphaFoldDB" id="A0A2H3KA73"/>
<organism evidence="2 3">
    <name type="scientific">Flavobacterium branchiophilum</name>
    <dbReference type="NCBI Taxonomy" id="55197"/>
    <lineage>
        <taxon>Bacteria</taxon>
        <taxon>Pseudomonadati</taxon>
        <taxon>Bacteroidota</taxon>
        <taxon>Flavobacteriia</taxon>
        <taxon>Flavobacteriales</taxon>
        <taxon>Flavobacteriaceae</taxon>
        <taxon>Flavobacterium</taxon>
    </lineage>
</organism>
<dbReference type="OMA" id="GHELITW"/>
<feature type="signal peptide" evidence="1">
    <location>
        <begin position="1"/>
        <end position="18"/>
    </location>
</feature>
<dbReference type="EMBL" id="PCMW01000117">
    <property type="protein sequence ID" value="PDS22072.1"/>
    <property type="molecule type" value="Genomic_DNA"/>
</dbReference>
<evidence type="ECO:0000256" key="1">
    <source>
        <dbReference type="SAM" id="SignalP"/>
    </source>
</evidence>
<protein>
    <submittedName>
        <fullName evidence="2">Uncharacterized protein</fullName>
    </submittedName>
</protein>
<comment type="caution">
    <text evidence="2">The sequence shown here is derived from an EMBL/GenBank/DDBJ whole genome shotgun (WGS) entry which is preliminary data.</text>
</comment>